<reference evidence="4 5" key="1">
    <citation type="submission" date="2014-07" db="EMBL/GenBank/DDBJ databases">
        <title>Genome Sequence of Rhodococcus opacus Strain R7, a Biodegrader of Mono- and Polycyclic Aromatic Hydrocarbons.</title>
        <authorList>
            <person name="Di Gennaro P."/>
            <person name="Zampolli J."/>
            <person name="Presti I."/>
            <person name="Cappelletti M."/>
            <person name="D'Ursi P."/>
            <person name="Orro A."/>
            <person name="Mezzelani A."/>
            <person name="Milanesi L."/>
        </authorList>
    </citation>
    <scope>NUCLEOTIDE SEQUENCE [LARGE SCALE GENOMIC DNA]</scope>
    <source>
        <strain evidence="4 5">R7</strain>
    </source>
</reference>
<dbReference type="eggNOG" id="COG0739">
    <property type="taxonomic scope" value="Bacteria"/>
</dbReference>
<dbReference type="InterPro" id="IPR016047">
    <property type="entry name" value="M23ase_b-sheet_dom"/>
</dbReference>
<evidence type="ECO:0000259" key="3">
    <source>
        <dbReference type="Pfam" id="PF01551"/>
    </source>
</evidence>
<keyword evidence="2" id="KW-0732">Signal</keyword>
<feature type="chain" id="PRO_5039144633" evidence="2">
    <location>
        <begin position="26"/>
        <end position="410"/>
    </location>
</feature>
<organism evidence="4 5">
    <name type="scientific">Rhodococcus opacus</name>
    <name type="common">Nocardia opaca</name>
    <dbReference type="NCBI Taxonomy" id="37919"/>
    <lineage>
        <taxon>Bacteria</taxon>
        <taxon>Bacillati</taxon>
        <taxon>Actinomycetota</taxon>
        <taxon>Actinomycetes</taxon>
        <taxon>Mycobacteriales</taxon>
        <taxon>Nocardiaceae</taxon>
        <taxon>Rhodococcus</taxon>
    </lineage>
</organism>
<dbReference type="Pfam" id="PF01551">
    <property type="entry name" value="Peptidase_M23"/>
    <property type="match status" value="1"/>
</dbReference>
<dbReference type="AlphaFoldDB" id="A0A076EVJ9"/>
<dbReference type="InterPro" id="IPR050570">
    <property type="entry name" value="Cell_wall_metabolism_enzyme"/>
</dbReference>
<sequence length="410" mass="42553">MMARSRFAIALLIAVVVGAATSCTASDDQQSEATSSSAPAASAGPAVLTPVVADVVAPPIPVTGSDGRVHLAYELRLTNTGSQPATITSLQVKGDGRTLVDLSGDALTPWFQALGGGPKAGTVLAPGQQGLVWIDATLNSPDDVPGSLGHVVNVDFPQATSLVPSQLAENVADTEVDTRDAVRIRAPLDGPRWLDGTGCCTVTSHRAAVLPINGRMLAAERFAIDFVQLDEQGRIYVGDQTQLSSYEYYGAPVRAVSDGKVIAVVGDLSEQVPGATPQGLPLDQYGGNHVVQDIGNGRYAFYAHLQPGSVDDISVGQDLRAGDQIGLLGNSGNTDAPHLHFHLMDGPDFLAANGIPFEFENFDLDGRVTGESLEAAATAGAPVVDEAGTQTGSRSDEMPLYLDVVTFPGS</sequence>
<feature type="domain" description="M23ase beta-sheet core" evidence="3">
    <location>
        <begin position="249"/>
        <end position="344"/>
    </location>
</feature>
<dbReference type="PANTHER" id="PTHR21666:SF270">
    <property type="entry name" value="MUREIN HYDROLASE ACTIVATOR ENVC"/>
    <property type="match status" value="1"/>
</dbReference>
<accession>A0A076EVJ9</accession>
<evidence type="ECO:0000256" key="1">
    <source>
        <dbReference type="SAM" id="MobiDB-lite"/>
    </source>
</evidence>
<name>A0A076EVJ9_RHOOP</name>
<protein>
    <submittedName>
        <fullName evidence="4">Peptidase M23</fullName>
    </submittedName>
</protein>
<dbReference type="RefSeq" id="WP_128641588.1">
    <property type="nucleotide sequence ID" value="NZ_CP008947.1"/>
</dbReference>
<proteinExistence type="predicted"/>
<dbReference type="PANTHER" id="PTHR21666">
    <property type="entry name" value="PEPTIDASE-RELATED"/>
    <property type="match status" value="1"/>
</dbReference>
<feature type="signal peptide" evidence="2">
    <location>
        <begin position="1"/>
        <end position="25"/>
    </location>
</feature>
<dbReference type="EMBL" id="CP008947">
    <property type="protein sequence ID" value="AII09217.1"/>
    <property type="molecule type" value="Genomic_DNA"/>
</dbReference>
<evidence type="ECO:0000256" key="2">
    <source>
        <dbReference type="SAM" id="SignalP"/>
    </source>
</evidence>
<dbReference type="GO" id="GO:0004222">
    <property type="term" value="F:metalloendopeptidase activity"/>
    <property type="evidence" value="ECO:0007669"/>
    <property type="project" value="TreeGrafter"/>
</dbReference>
<dbReference type="Gene3D" id="2.70.70.10">
    <property type="entry name" value="Glucose Permease (Domain IIA)"/>
    <property type="match status" value="1"/>
</dbReference>
<dbReference type="SUPFAM" id="SSF51261">
    <property type="entry name" value="Duplicated hybrid motif"/>
    <property type="match status" value="1"/>
</dbReference>
<dbReference type="CDD" id="cd12797">
    <property type="entry name" value="M23_peptidase"/>
    <property type="match status" value="1"/>
</dbReference>
<dbReference type="Proteomes" id="UP000028488">
    <property type="component" value="Chromosome"/>
</dbReference>
<dbReference type="PROSITE" id="PS51257">
    <property type="entry name" value="PROKAR_LIPOPROTEIN"/>
    <property type="match status" value="1"/>
</dbReference>
<feature type="region of interest" description="Disordered" evidence="1">
    <location>
        <begin position="376"/>
        <end position="395"/>
    </location>
</feature>
<dbReference type="InterPro" id="IPR011055">
    <property type="entry name" value="Dup_hybrid_motif"/>
</dbReference>
<gene>
    <name evidence="4" type="ORF">EP51_33120</name>
</gene>
<evidence type="ECO:0000313" key="5">
    <source>
        <dbReference type="Proteomes" id="UP000028488"/>
    </source>
</evidence>
<evidence type="ECO:0000313" key="4">
    <source>
        <dbReference type="EMBL" id="AII09217.1"/>
    </source>
</evidence>